<dbReference type="GO" id="GO:0005886">
    <property type="term" value="C:plasma membrane"/>
    <property type="evidence" value="ECO:0007669"/>
    <property type="project" value="UniProtKB-UniRule"/>
</dbReference>
<dbReference type="EMBL" id="MGJI01000030">
    <property type="protein sequence ID" value="OGN03811.1"/>
    <property type="molecule type" value="Genomic_DNA"/>
</dbReference>
<dbReference type="PANTHER" id="PTHR30518">
    <property type="entry name" value="ENDOLYTIC MUREIN TRANSGLYCOSYLASE"/>
    <property type="match status" value="1"/>
</dbReference>
<keyword evidence="2 7" id="KW-0812">Transmembrane</keyword>
<dbReference type="Pfam" id="PF02618">
    <property type="entry name" value="YceG"/>
    <property type="match status" value="1"/>
</dbReference>
<dbReference type="GO" id="GO:0008932">
    <property type="term" value="F:lytic endotransglycosylase activity"/>
    <property type="evidence" value="ECO:0007669"/>
    <property type="project" value="UniProtKB-UniRule"/>
</dbReference>
<evidence type="ECO:0000313" key="9">
    <source>
        <dbReference type="Proteomes" id="UP000177507"/>
    </source>
</evidence>
<keyword evidence="1 7" id="KW-1003">Cell membrane</keyword>
<keyword evidence="6 7" id="KW-0961">Cell wall biogenesis/degradation</keyword>
<reference evidence="8 9" key="1">
    <citation type="journal article" date="2016" name="Nat. Commun.">
        <title>Thousands of microbial genomes shed light on interconnected biogeochemical processes in an aquifer system.</title>
        <authorList>
            <person name="Anantharaman K."/>
            <person name="Brown C.T."/>
            <person name="Hug L.A."/>
            <person name="Sharon I."/>
            <person name="Castelle C.J."/>
            <person name="Probst A.J."/>
            <person name="Thomas B.C."/>
            <person name="Singh A."/>
            <person name="Wilkins M.J."/>
            <person name="Karaoz U."/>
            <person name="Brodie E.L."/>
            <person name="Williams K.H."/>
            <person name="Hubbard S.S."/>
            <person name="Banfield J.F."/>
        </authorList>
    </citation>
    <scope>NUCLEOTIDE SEQUENCE [LARGE SCALE GENOMIC DNA]</scope>
</reference>
<dbReference type="Proteomes" id="UP000177507">
    <property type="component" value="Unassembled WGS sequence"/>
</dbReference>
<keyword evidence="5 7" id="KW-0456">Lyase</keyword>
<organism evidence="8 9">
    <name type="scientific">Candidatus Yanofskybacteria bacterium RIFCSPHIGHO2_01_FULL_44_17</name>
    <dbReference type="NCBI Taxonomy" id="1802668"/>
    <lineage>
        <taxon>Bacteria</taxon>
        <taxon>Candidatus Yanofskyibacteriota</taxon>
    </lineage>
</organism>
<sequence>MWNKSETEKISKLAVVIILAVLVLGAALVSAPGKYGTNQEGLEFEVKNGQTLSEVGELLKGRDVINSKLLFVGYAIFTGHEKDFKVGRYLISSGMSISKLVSIFSSGSSESDDIEVTIPEGTNIADIDKIFVKSGLTKEGDILSYDLRYGSALVQEGFLFPDTYRFKRSELGQPVAAEDIVKKMRDNFELKTRDTFSGHFTGEGGADRGYGVVIIASILEKEVRTEGDMRLVAGIIEKRLELGIPLELDATVAYGVCYKQFLVGKYCDVSLANIVDNIRIDSEYNTYRRKGLPIGPISNPGLIAMSAAMNPLASDYLFYLSARDGTTIFSKNASEHERARQKYLK</sequence>
<comment type="function">
    <text evidence="7">Functions as a peptidoglycan terminase that cleaves nascent peptidoglycan strands endolytically to terminate their elongation.</text>
</comment>
<evidence type="ECO:0000256" key="2">
    <source>
        <dbReference type="ARBA" id="ARBA00022692"/>
    </source>
</evidence>
<dbReference type="GO" id="GO:0009252">
    <property type="term" value="P:peptidoglycan biosynthetic process"/>
    <property type="evidence" value="ECO:0007669"/>
    <property type="project" value="UniProtKB-UniRule"/>
</dbReference>
<evidence type="ECO:0000256" key="5">
    <source>
        <dbReference type="ARBA" id="ARBA00023239"/>
    </source>
</evidence>
<proteinExistence type="inferred from homology"/>
<dbReference type="HAMAP" id="MF_02065">
    <property type="entry name" value="MltG"/>
    <property type="match status" value="1"/>
</dbReference>
<gene>
    <name evidence="7" type="primary">mltG</name>
    <name evidence="8" type="ORF">A2831_01770</name>
</gene>
<dbReference type="NCBIfam" id="TIGR00247">
    <property type="entry name" value="endolytic transglycosylase MltG"/>
    <property type="match status" value="1"/>
</dbReference>
<dbReference type="EC" id="4.2.2.29" evidence="7"/>
<dbReference type="Gene3D" id="3.30.1490.480">
    <property type="entry name" value="Endolytic murein transglycosylase"/>
    <property type="match status" value="1"/>
</dbReference>
<name>A0A1F8ESH2_9BACT</name>
<keyword evidence="4 7" id="KW-0472">Membrane</keyword>
<evidence type="ECO:0000256" key="6">
    <source>
        <dbReference type="ARBA" id="ARBA00023316"/>
    </source>
</evidence>
<keyword evidence="3 7" id="KW-1133">Transmembrane helix</keyword>
<evidence type="ECO:0000313" key="8">
    <source>
        <dbReference type="EMBL" id="OGN03811.1"/>
    </source>
</evidence>
<evidence type="ECO:0000256" key="7">
    <source>
        <dbReference type="HAMAP-Rule" id="MF_02065"/>
    </source>
</evidence>
<dbReference type="Gene3D" id="3.30.160.60">
    <property type="entry name" value="Classic Zinc Finger"/>
    <property type="match status" value="1"/>
</dbReference>
<dbReference type="AlphaFoldDB" id="A0A1F8ESH2"/>
<evidence type="ECO:0000256" key="3">
    <source>
        <dbReference type="ARBA" id="ARBA00022989"/>
    </source>
</evidence>
<comment type="caution">
    <text evidence="8">The sequence shown here is derived from an EMBL/GenBank/DDBJ whole genome shotgun (WGS) entry which is preliminary data.</text>
</comment>
<dbReference type="STRING" id="1802668.A2831_01770"/>
<dbReference type="InterPro" id="IPR003770">
    <property type="entry name" value="MLTG-like"/>
</dbReference>
<feature type="site" description="Important for catalytic activity" evidence="7">
    <location>
        <position position="222"/>
    </location>
</feature>
<dbReference type="GO" id="GO:0071555">
    <property type="term" value="P:cell wall organization"/>
    <property type="evidence" value="ECO:0007669"/>
    <property type="project" value="UniProtKB-KW"/>
</dbReference>
<comment type="similarity">
    <text evidence="7">Belongs to the transglycosylase MltG family.</text>
</comment>
<comment type="catalytic activity">
    <reaction evidence="7">
        <text>a peptidoglycan chain = a peptidoglycan chain with N-acetyl-1,6-anhydromuramyl-[peptide] at the reducing end + a peptidoglycan chain with N-acetylglucosamine at the non-reducing end.</text>
        <dbReference type="EC" id="4.2.2.29"/>
    </reaction>
</comment>
<evidence type="ECO:0000256" key="1">
    <source>
        <dbReference type="ARBA" id="ARBA00022475"/>
    </source>
</evidence>
<accession>A0A1F8ESH2</accession>
<dbReference type="PANTHER" id="PTHR30518:SF2">
    <property type="entry name" value="ENDOLYTIC MUREIN TRANSGLYCOSYLASE"/>
    <property type="match status" value="1"/>
</dbReference>
<protein>
    <recommendedName>
        <fullName evidence="7">Endolytic murein transglycosylase</fullName>
        <ecNumber evidence="7">4.2.2.29</ecNumber>
    </recommendedName>
    <alternativeName>
        <fullName evidence="7">Peptidoglycan lytic transglycosylase</fullName>
    </alternativeName>
    <alternativeName>
        <fullName evidence="7">Peptidoglycan polymerization terminase</fullName>
    </alternativeName>
</protein>
<evidence type="ECO:0000256" key="4">
    <source>
        <dbReference type="ARBA" id="ARBA00023136"/>
    </source>
</evidence>